<keyword evidence="9" id="KW-1185">Reference proteome</keyword>
<keyword evidence="2" id="KW-1003">Cell membrane</keyword>
<feature type="transmembrane region" description="Helical" evidence="7">
    <location>
        <begin position="25"/>
        <end position="49"/>
    </location>
</feature>
<dbReference type="Pfam" id="PF13520">
    <property type="entry name" value="AA_permease_2"/>
    <property type="match status" value="1"/>
</dbReference>
<evidence type="ECO:0000256" key="7">
    <source>
        <dbReference type="SAM" id="Phobius"/>
    </source>
</evidence>
<evidence type="ECO:0000256" key="6">
    <source>
        <dbReference type="SAM" id="MobiDB-lite"/>
    </source>
</evidence>
<reference evidence="9" key="1">
    <citation type="journal article" date="2019" name="Int. J. Syst. Evol. Microbiol.">
        <title>The Global Catalogue of Microorganisms (GCM) 10K type strain sequencing project: providing services to taxonomists for standard genome sequencing and annotation.</title>
        <authorList>
            <consortium name="The Broad Institute Genomics Platform"/>
            <consortium name="The Broad Institute Genome Sequencing Center for Infectious Disease"/>
            <person name="Wu L."/>
            <person name="Ma J."/>
        </authorList>
    </citation>
    <scope>NUCLEOTIDE SEQUENCE [LARGE SCALE GENOMIC DNA]</scope>
    <source>
        <strain evidence="9">CGMCC 4.7237</strain>
    </source>
</reference>
<evidence type="ECO:0000256" key="1">
    <source>
        <dbReference type="ARBA" id="ARBA00004651"/>
    </source>
</evidence>
<dbReference type="PANTHER" id="PTHR42770:SF16">
    <property type="entry name" value="AMINO ACID PERMEASE"/>
    <property type="match status" value="1"/>
</dbReference>
<comment type="subcellular location">
    <subcellularLocation>
        <location evidence="1">Cell membrane</location>
        <topology evidence="1">Multi-pass membrane protein</topology>
    </subcellularLocation>
</comment>
<feature type="transmembrane region" description="Helical" evidence="7">
    <location>
        <begin position="410"/>
        <end position="428"/>
    </location>
</feature>
<feature type="transmembrane region" description="Helical" evidence="7">
    <location>
        <begin position="440"/>
        <end position="462"/>
    </location>
</feature>
<dbReference type="PIRSF" id="PIRSF006060">
    <property type="entry name" value="AA_transporter"/>
    <property type="match status" value="1"/>
</dbReference>
<evidence type="ECO:0000313" key="8">
    <source>
        <dbReference type="EMBL" id="MFC4031593.1"/>
    </source>
</evidence>
<comment type="caution">
    <text evidence="8">The sequence shown here is derived from an EMBL/GenBank/DDBJ whole genome shotgun (WGS) entry which is preliminary data.</text>
</comment>
<proteinExistence type="predicted"/>
<feature type="region of interest" description="Disordered" evidence="6">
    <location>
        <begin position="484"/>
        <end position="508"/>
    </location>
</feature>
<organism evidence="8 9">
    <name type="scientific">Streptomyces polygonati</name>
    <dbReference type="NCBI Taxonomy" id="1617087"/>
    <lineage>
        <taxon>Bacteria</taxon>
        <taxon>Bacillati</taxon>
        <taxon>Actinomycetota</taxon>
        <taxon>Actinomycetes</taxon>
        <taxon>Kitasatosporales</taxon>
        <taxon>Streptomycetaceae</taxon>
        <taxon>Streptomyces</taxon>
    </lineage>
</organism>
<keyword evidence="5 7" id="KW-0472">Membrane</keyword>
<accession>A0ABV8HHQ3</accession>
<evidence type="ECO:0000256" key="3">
    <source>
        <dbReference type="ARBA" id="ARBA00022692"/>
    </source>
</evidence>
<name>A0ABV8HHQ3_9ACTN</name>
<dbReference type="InterPro" id="IPR050367">
    <property type="entry name" value="APC_superfamily"/>
</dbReference>
<gene>
    <name evidence="8" type="ORF">ACFO3J_08895</name>
</gene>
<protein>
    <submittedName>
        <fullName evidence="8">APC family permease</fullName>
    </submittedName>
</protein>
<keyword evidence="3 7" id="KW-0812">Transmembrane</keyword>
<feature type="transmembrane region" description="Helical" evidence="7">
    <location>
        <begin position="200"/>
        <end position="220"/>
    </location>
</feature>
<keyword evidence="4 7" id="KW-1133">Transmembrane helix</keyword>
<feature type="transmembrane region" description="Helical" evidence="7">
    <location>
        <begin position="55"/>
        <end position="76"/>
    </location>
</feature>
<dbReference type="EMBL" id="JBHSBB010000008">
    <property type="protein sequence ID" value="MFC4031593.1"/>
    <property type="molecule type" value="Genomic_DNA"/>
</dbReference>
<dbReference type="Proteomes" id="UP001595765">
    <property type="component" value="Unassembled WGS sequence"/>
</dbReference>
<sequence length="508" mass="53103">MPDNGEAGVPATDARLIRTLTTPKIVFLIVAAAAPLAAMVCTVPLAFALGNGPGVPAMFAFAGLTLLCFSVGYGAMSRHIVNAGGFYTYVSSGLGRPPAVGAGMIAVVAYNTATVGLAGAFAYFAQLVAASHGLDLRWEIWAALGLVLVGFLGYREINLSARVLSVFMVCEVLVLIALDIAVLARHGFGSLPRTSFAPSNFTATGVGVAMMFGFVSFIGFESAALYGEEARDPKRSVPRATYISVALISLFYAITSWLAVGAIGPSKVGSVATSQLGDMFFNLSDDYLDSAATTIMQILLCTSLLAGWLALHNAANRYMFVMGRERLLPRWLDAVHSRHNAVHRASVVQTVFAVVVVAAFAAAGLDPYTSLATSMLGLGTLGIIVLQALASLSVLGFYRKRSDRHWWRTGLAPLLGLAGLGTATVLVVSNFKIMTGTTNVVINAMPWLILAAGVGGLGYAAWLRSNRPEQYAAIAPAVTAEGKASASPASEAPDAPETPTAFAGRTRG</sequence>
<feature type="transmembrane region" description="Helical" evidence="7">
    <location>
        <begin position="291"/>
        <end position="311"/>
    </location>
</feature>
<feature type="transmembrane region" description="Helical" evidence="7">
    <location>
        <begin position="136"/>
        <end position="154"/>
    </location>
</feature>
<evidence type="ECO:0000256" key="4">
    <source>
        <dbReference type="ARBA" id="ARBA00022989"/>
    </source>
</evidence>
<feature type="transmembrane region" description="Helical" evidence="7">
    <location>
        <begin position="97"/>
        <end position="124"/>
    </location>
</feature>
<dbReference type="PANTHER" id="PTHR42770">
    <property type="entry name" value="AMINO ACID TRANSPORTER-RELATED"/>
    <property type="match status" value="1"/>
</dbReference>
<feature type="transmembrane region" description="Helical" evidence="7">
    <location>
        <begin position="166"/>
        <end position="188"/>
    </location>
</feature>
<dbReference type="Gene3D" id="1.20.1740.10">
    <property type="entry name" value="Amino acid/polyamine transporter I"/>
    <property type="match status" value="1"/>
</dbReference>
<dbReference type="RefSeq" id="WP_386427871.1">
    <property type="nucleotide sequence ID" value="NZ_JBHSBB010000008.1"/>
</dbReference>
<feature type="transmembrane region" description="Helical" evidence="7">
    <location>
        <begin position="371"/>
        <end position="398"/>
    </location>
</feature>
<feature type="transmembrane region" description="Helical" evidence="7">
    <location>
        <begin position="347"/>
        <end position="365"/>
    </location>
</feature>
<evidence type="ECO:0000256" key="5">
    <source>
        <dbReference type="ARBA" id="ARBA00023136"/>
    </source>
</evidence>
<dbReference type="InterPro" id="IPR002293">
    <property type="entry name" value="AA/rel_permease1"/>
</dbReference>
<evidence type="ECO:0000313" key="9">
    <source>
        <dbReference type="Proteomes" id="UP001595765"/>
    </source>
</evidence>
<evidence type="ECO:0000256" key="2">
    <source>
        <dbReference type="ARBA" id="ARBA00022475"/>
    </source>
</evidence>
<feature type="transmembrane region" description="Helical" evidence="7">
    <location>
        <begin position="240"/>
        <end position="260"/>
    </location>
</feature>